<evidence type="ECO:0000313" key="1">
    <source>
        <dbReference type="EMBL" id="SHF34218.1"/>
    </source>
</evidence>
<dbReference type="Proteomes" id="UP000184147">
    <property type="component" value="Unassembled WGS sequence"/>
</dbReference>
<organism evidence="1 2">
    <name type="scientific">Flavobacterium fontis</name>
    <dbReference type="NCBI Taxonomy" id="1124188"/>
    <lineage>
        <taxon>Bacteria</taxon>
        <taxon>Pseudomonadati</taxon>
        <taxon>Bacteroidota</taxon>
        <taxon>Flavobacteriia</taxon>
        <taxon>Flavobacteriales</taxon>
        <taxon>Flavobacteriaceae</taxon>
        <taxon>Flavobacterium</taxon>
    </lineage>
</organism>
<evidence type="ECO:0000313" key="2">
    <source>
        <dbReference type="Proteomes" id="UP000184147"/>
    </source>
</evidence>
<proteinExistence type="predicted"/>
<reference evidence="1 2" key="1">
    <citation type="submission" date="2016-11" db="EMBL/GenBank/DDBJ databases">
        <authorList>
            <person name="Jaros S."/>
            <person name="Januszkiewicz K."/>
            <person name="Wedrychowicz H."/>
        </authorList>
    </citation>
    <scope>NUCLEOTIDE SEQUENCE [LARGE SCALE GENOMIC DNA]</scope>
    <source>
        <strain evidence="1 2">DSM 25660</strain>
    </source>
</reference>
<dbReference type="AlphaFoldDB" id="A0A1M5AVD1"/>
<sequence>MINKKICLDKFIVLKNDFTDLNLTLENQFKNSLLYEDMFLAKYIFEDVYIDIGWISHDNSFENGFFKIIVFKDDFYNKPIFILKTKNYVGLIKGMKKAIKLIEFNFL</sequence>
<keyword evidence="2" id="KW-1185">Reference proteome</keyword>
<dbReference type="RefSeq" id="WP_073362969.1">
    <property type="nucleotide sequence ID" value="NZ_FQVQ01000007.1"/>
</dbReference>
<dbReference type="EMBL" id="FQVQ01000007">
    <property type="protein sequence ID" value="SHF34218.1"/>
    <property type="molecule type" value="Genomic_DNA"/>
</dbReference>
<accession>A0A1M5AVD1</accession>
<name>A0A1M5AVD1_9FLAO</name>
<gene>
    <name evidence="1" type="ORF">SAMN05444377_10710</name>
</gene>
<protein>
    <submittedName>
        <fullName evidence="1">Uncharacterized protein</fullName>
    </submittedName>
</protein>